<keyword evidence="3" id="KW-1185">Reference proteome</keyword>
<evidence type="ECO:0008006" key="4">
    <source>
        <dbReference type="Google" id="ProtNLM"/>
    </source>
</evidence>
<evidence type="ECO:0000313" key="3">
    <source>
        <dbReference type="Proteomes" id="UP000799779"/>
    </source>
</evidence>
<proteinExistence type="predicted"/>
<dbReference type="AlphaFoldDB" id="A0A6A5X0F8"/>
<evidence type="ECO:0000313" key="2">
    <source>
        <dbReference type="EMBL" id="KAF2006001.1"/>
    </source>
</evidence>
<protein>
    <recommendedName>
        <fullName evidence="4">Secreted protein</fullName>
    </recommendedName>
</protein>
<dbReference type="EMBL" id="ML977561">
    <property type="protein sequence ID" value="KAF2006001.1"/>
    <property type="molecule type" value="Genomic_DNA"/>
</dbReference>
<name>A0A6A5X0F8_9PLEO</name>
<keyword evidence="1" id="KW-0732">Signal</keyword>
<feature type="chain" id="PRO_5025351496" description="Secreted protein" evidence="1">
    <location>
        <begin position="24"/>
        <end position="97"/>
    </location>
</feature>
<evidence type="ECO:0000256" key="1">
    <source>
        <dbReference type="SAM" id="SignalP"/>
    </source>
</evidence>
<gene>
    <name evidence="2" type="ORF">P154DRAFT_291134</name>
</gene>
<feature type="signal peptide" evidence="1">
    <location>
        <begin position="1"/>
        <end position="23"/>
    </location>
</feature>
<reference evidence="2" key="1">
    <citation type="journal article" date="2020" name="Stud. Mycol.">
        <title>101 Dothideomycetes genomes: a test case for predicting lifestyles and emergence of pathogens.</title>
        <authorList>
            <person name="Haridas S."/>
            <person name="Albert R."/>
            <person name="Binder M."/>
            <person name="Bloem J."/>
            <person name="Labutti K."/>
            <person name="Salamov A."/>
            <person name="Andreopoulos B."/>
            <person name="Baker S."/>
            <person name="Barry K."/>
            <person name="Bills G."/>
            <person name="Bluhm B."/>
            <person name="Cannon C."/>
            <person name="Castanera R."/>
            <person name="Culley D."/>
            <person name="Daum C."/>
            <person name="Ezra D."/>
            <person name="Gonzalez J."/>
            <person name="Henrissat B."/>
            <person name="Kuo A."/>
            <person name="Liang C."/>
            <person name="Lipzen A."/>
            <person name="Lutzoni F."/>
            <person name="Magnuson J."/>
            <person name="Mondo S."/>
            <person name="Nolan M."/>
            <person name="Ohm R."/>
            <person name="Pangilinan J."/>
            <person name="Park H.-J."/>
            <person name="Ramirez L."/>
            <person name="Alfaro M."/>
            <person name="Sun H."/>
            <person name="Tritt A."/>
            <person name="Yoshinaga Y."/>
            <person name="Zwiers L.-H."/>
            <person name="Turgeon B."/>
            <person name="Goodwin S."/>
            <person name="Spatafora J."/>
            <person name="Crous P."/>
            <person name="Grigoriev I."/>
        </authorList>
    </citation>
    <scope>NUCLEOTIDE SEQUENCE</scope>
    <source>
        <strain evidence="2">CBS 123094</strain>
    </source>
</reference>
<dbReference type="Proteomes" id="UP000799779">
    <property type="component" value="Unassembled WGS sequence"/>
</dbReference>
<sequence>MLIQRQLTLGLILVLMKRVFVCPSRHNRNNTTHIHKTSFDDDKGAGGLFLWQTGNYYEHRAKLEYSRIGNHLALNQSILENPAVLHVQRRLVRVREA</sequence>
<organism evidence="2 3">
    <name type="scientific">Amniculicola lignicola CBS 123094</name>
    <dbReference type="NCBI Taxonomy" id="1392246"/>
    <lineage>
        <taxon>Eukaryota</taxon>
        <taxon>Fungi</taxon>
        <taxon>Dikarya</taxon>
        <taxon>Ascomycota</taxon>
        <taxon>Pezizomycotina</taxon>
        <taxon>Dothideomycetes</taxon>
        <taxon>Pleosporomycetidae</taxon>
        <taxon>Pleosporales</taxon>
        <taxon>Amniculicolaceae</taxon>
        <taxon>Amniculicola</taxon>
    </lineage>
</organism>
<accession>A0A6A5X0F8</accession>